<dbReference type="OrthoDB" id="125347at2759"/>
<feature type="compositionally biased region" description="Basic residues" evidence="1">
    <location>
        <begin position="152"/>
        <end position="162"/>
    </location>
</feature>
<name>E2BSD5_HARSA</name>
<proteinExistence type="predicted"/>
<feature type="region of interest" description="Disordered" evidence="1">
    <location>
        <begin position="265"/>
        <end position="435"/>
    </location>
</feature>
<feature type="region of interest" description="Disordered" evidence="1">
    <location>
        <begin position="129"/>
        <end position="187"/>
    </location>
</feature>
<evidence type="ECO:0000313" key="3">
    <source>
        <dbReference type="Proteomes" id="UP000008237"/>
    </source>
</evidence>
<feature type="compositionally biased region" description="Basic and acidic residues" evidence="1">
    <location>
        <begin position="365"/>
        <end position="387"/>
    </location>
</feature>
<gene>
    <name evidence="2" type="ORF">EAI_07612</name>
</gene>
<evidence type="ECO:0000256" key="1">
    <source>
        <dbReference type="SAM" id="MobiDB-lite"/>
    </source>
</evidence>
<dbReference type="STRING" id="610380.E2BSD5"/>
<dbReference type="AlphaFoldDB" id="E2BSD5"/>
<feature type="compositionally biased region" description="Polar residues" evidence="1">
    <location>
        <begin position="292"/>
        <end position="302"/>
    </location>
</feature>
<organism evidence="3">
    <name type="scientific">Harpegnathos saltator</name>
    <name type="common">Jerdon's jumping ant</name>
    <dbReference type="NCBI Taxonomy" id="610380"/>
    <lineage>
        <taxon>Eukaryota</taxon>
        <taxon>Metazoa</taxon>
        <taxon>Ecdysozoa</taxon>
        <taxon>Arthropoda</taxon>
        <taxon>Hexapoda</taxon>
        <taxon>Insecta</taxon>
        <taxon>Pterygota</taxon>
        <taxon>Neoptera</taxon>
        <taxon>Endopterygota</taxon>
        <taxon>Hymenoptera</taxon>
        <taxon>Apocrita</taxon>
        <taxon>Aculeata</taxon>
        <taxon>Formicoidea</taxon>
        <taxon>Formicidae</taxon>
        <taxon>Ponerinae</taxon>
        <taxon>Ponerini</taxon>
        <taxon>Harpegnathos</taxon>
    </lineage>
</organism>
<dbReference type="EMBL" id="GL450203">
    <property type="protein sequence ID" value="EFN81387.1"/>
    <property type="molecule type" value="Genomic_DNA"/>
</dbReference>
<reference evidence="2 3" key="1">
    <citation type="journal article" date="2010" name="Science">
        <title>Genomic comparison of the ants Camponotus floridanus and Harpegnathos saltator.</title>
        <authorList>
            <person name="Bonasio R."/>
            <person name="Zhang G."/>
            <person name="Ye C."/>
            <person name="Mutti N.S."/>
            <person name="Fang X."/>
            <person name="Qin N."/>
            <person name="Donahue G."/>
            <person name="Yang P."/>
            <person name="Li Q."/>
            <person name="Li C."/>
            <person name="Zhang P."/>
            <person name="Huang Z."/>
            <person name="Berger S.L."/>
            <person name="Reinberg D."/>
            <person name="Wang J."/>
            <person name="Liebig J."/>
        </authorList>
    </citation>
    <scope>NUCLEOTIDE SEQUENCE [LARGE SCALE GENOMIC DNA]</scope>
    <source>
        <strain evidence="2 3">R22 G/1</strain>
    </source>
</reference>
<dbReference type="InParanoid" id="E2BSD5"/>
<feature type="compositionally biased region" description="Basic and acidic residues" evidence="1">
    <location>
        <begin position="129"/>
        <end position="151"/>
    </location>
</feature>
<keyword evidence="3" id="KW-1185">Reference proteome</keyword>
<evidence type="ECO:0000313" key="2">
    <source>
        <dbReference type="EMBL" id="EFN81387.1"/>
    </source>
</evidence>
<dbReference type="Proteomes" id="UP000008237">
    <property type="component" value="Unassembled WGS sequence"/>
</dbReference>
<dbReference type="OMA" id="CFLEIHC"/>
<feature type="compositionally biased region" description="Basic and acidic residues" evidence="1">
    <location>
        <begin position="163"/>
        <end position="176"/>
    </location>
</feature>
<accession>E2BSD5</accession>
<sequence length="435" mass="49115">MNLERSQICDETMSTEFWYVEGIKKHGHGWNVENVVESLLEAWRKVPRTLIIASFQRTSFRTDDCFLEIHCDAWEELEAGMSFERFVTFDDDLSTSREERRSSGHNYNLRAREDVILIDDKLDSGRKLPVERIHDESQADGDSRRIHGKADVHRKKGRSSLKRSRDEVQSNEDQRDATSNTKSGDDNAIAILTPESKSNEQEVTLAPSPAKRPRIISIETFHVAKKRRMDSAPASTQSTVVSEDFGPTTSRMNADHVPQLLNVMDHQELRSRNIETSNGGKQRSMEEFSQRVDGSNTSNLAPQQVFDDISAADSATGKPNTSVVSGVSPRIETELSDTTPAASENQDHSSRPSSKRRRSCSVEEPQDHRDDGEPDRKKSRPDPDWAKQYETTFVFGSPDVARTVSTAAAEDAQQPKPRRPCETQKSVFTIRPRKD</sequence>
<protein>
    <submittedName>
        <fullName evidence="2">Uncharacterized protein</fullName>
    </submittedName>
</protein>